<organism evidence="1 2">
    <name type="scientific">Flavobacterium cutihirudinis</name>
    <dbReference type="NCBI Taxonomy" id="1265740"/>
    <lineage>
        <taxon>Bacteria</taxon>
        <taxon>Pseudomonadati</taxon>
        <taxon>Bacteroidota</taxon>
        <taxon>Flavobacteriia</taxon>
        <taxon>Flavobacteriales</taxon>
        <taxon>Flavobacteriaceae</taxon>
        <taxon>Flavobacterium</taxon>
    </lineage>
</organism>
<proteinExistence type="predicted"/>
<name>A0A3D9FYS6_9FLAO</name>
<accession>A0A3D9FYS6</accession>
<gene>
    <name evidence="1" type="ORF">BD847_0036</name>
</gene>
<keyword evidence="2" id="KW-1185">Reference proteome</keyword>
<evidence type="ECO:0000313" key="1">
    <source>
        <dbReference type="EMBL" id="RED26130.1"/>
    </source>
</evidence>
<protein>
    <submittedName>
        <fullName evidence="1">Uncharacterized protein</fullName>
    </submittedName>
</protein>
<dbReference type="RefSeq" id="WP_115886257.1">
    <property type="nucleotide sequence ID" value="NZ_QRDQ01000007.1"/>
</dbReference>
<reference evidence="1 2" key="1">
    <citation type="submission" date="2018-07" db="EMBL/GenBank/DDBJ databases">
        <title>Genomic Encyclopedia of Archaeal and Bacterial Type Strains, Phase II (KMG-II): from individual species to whole genera.</title>
        <authorList>
            <person name="Goeker M."/>
        </authorList>
    </citation>
    <scope>NUCLEOTIDE SEQUENCE [LARGE SCALE GENOMIC DNA]</scope>
    <source>
        <strain evidence="1 2">DSM 25795</strain>
    </source>
</reference>
<evidence type="ECO:0000313" key="2">
    <source>
        <dbReference type="Proteomes" id="UP000257004"/>
    </source>
</evidence>
<sequence>MDMLKKIVIGGVCILTFINCKYKEEKNITQQNKNEIVFKSWLRDTLNVLKNQENLDYKKDILVSSDSLSLDIVKTFDKKINPKNIEKIKSKELIYAFDLLDRSHNMPEEEFKLKLVISSYYSVSMVEQLKYEYDSEIKLFDVIKKNKIEKYRFVKGNFIEKKISSY</sequence>
<dbReference type="AlphaFoldDB" id="A0A3D9FYS6"/>
<dbReference type="EMBL" id="QRDQ01000007">
    <property type="protein sequence ID" value="RED26130.1"/>
    <property type="molecule type" value="Genomic_DNA"/>
</dbReference>
<dbReference type="OrthoDB" id="1363597at2"/>
<dbReference type="Proteomes" id="UP000257004">
    <property type="component" value="Unassembled WGS sequence"/>
</dbReference>
<comment type="caution">
    <text evidence="1">The sequence shown here is derived from an EMBL/GenBank/DDBJ whole genome shotgun (WGS) entry which is preliminary data.</text>
</comment>